<keyword evidence="3" id="KW-1003">Cell membrane</keyword>
<protein>
    <submittedName>
        <fullName evidence="9">Uncharacterized protein</fullName>
    </submittedName>
</protein>
<comment type="caution">
    <text evidence="9">The sequence shown here is derived from an EMBL/GenBank/DDBJ whole genome shotgun (WGS) entry which is preliminary data.</text>
</comment>
<sequence>MPSSKKMQLRFSTCNLILLYLGAFIALLGVISLAFFSNLYDYIFTSALALGPDTKAFKAWQKPITPITMDIYFFNWTNPEDIYNSSIKPNFEEVGPYRYKQLKEKINLTWNNENHTITYQYLKHFYFDEENSPCHDSDVITTINMVALSAAHMASDWNILLKQTVKISLFTSNIYVQKTVRELLFDGYEDSILATANAIPFLSEEKVDRFGWFYGVSIKFD</sequence>
<evidence type="ECO:0000256" key="6">
    <source>
        <dbReference type="ARBA" id="ARBA00023136"/>
    </source>
</evidence>
<keyword evidence="5 8" id="KW-1133">Transmembrane helix</keyword>
<evidence type="ECO:0000256" key="4">
    <source>
        <dbReference type="ARBA" id="ARBA00022692"/>
    </source>
</evidence>
<evidence type="ECO:0000313" key="9">
    <source>
        <dbReference type="EMBL" id="KAF2887204.1"/>
    </source>
</evidence>
<comment type="subcellular location">
    <subcellularLocation>
        <location evidence="1">Cell membrane</location>
    </subcellularLocation>
</comment>
<dbReference type="Proteomes" id="UP000801492">
    <property type="component" value="Unassembled WGS sequence"/>
</dbReference>
<evidence type="ECO:0000256" key="8">
    <source>
        <dbReference type="SAM" id="Phobius"/>
    </source>
</evidence>
<evidence type="ECO:0000256" key="5">
    <source>
        <dbReference type="ARBA" id="ARBA00022989"/>
    </source>
</evidence>
<dbReference type="GO" id="GO:0005044">
    <property type="term" value="F:scavenger receptor activity"/>
    <property type="evidence" value="ECO:0007669"/>
    <property type="project" value="TreeGrafter"/>
</dbReference>
<evidence type="ECO:0000256" key="1">
    <source>
        <dbReference type="ARBA" id="ARBA00004236"/>
    </source>
</evidence>
<keyword evidence="4 8" id="KW-0812">Transmembrane</keyword>
<dbReference type="PANTHER" id="PTHR11923:SF93">
    <property type="entry name" value="GH07959P-RELATED"/>
    <property type="match status" value="1"/>
</dbReference>
<keyword evidence="7" id="KW-0325">Glycoprotein</keyword>
<dbReference type="PANTHER" id="PTHR11923">
    <property type="entry name" value="SCAVENGER RECEPTOR CLASS B TYPE-1 SR-B1"/>
    <property type="match status" value="1"/>
</dbReference>
<accession>A0A8K0G5W6</accession>
<dbReference type="InterPro" id="IPR002159">
    <property type="entry name" value="CD36_fam"/>
</dbReference>
<comment type="similarity">
    <text evidence="2">Belongs to the CD36 family.</text>
</comment>
<evidence type="ECO:0000256" key="7">
    <source>
        <dbReference type="ARBA" id="ARBA00023180"/>
    </source>
</evidence>
<dbReference type="EMBL" id="VTPC01084635">
    <property type="protein sequence ID" value="KAF2887204.1"/>
    <property type="molecule type" value="Genomic_DNA"/>
</dbReference>
<dbReference type="AlphaFoldDB" id="A0A8K0G5W6"/>
<dbReference type="GO" id="GO:0005886">
    <property type="term" value="C:plasma membrane"/>
    <property type="evidence" value="ECO:0007669"/>
    <property type="project" value="UniProtKB-SubCell"/>
</dbReference>
<dbReference type="OrthoDB" id="514335at2759"/>
<dbReference type="PRINTS" id="PR01609">
    <property type="entry name" value="CD36FAMILY"/>
</dbReference>
<gene>
    <name evidence="9" type="ORF">ILUMI_18969</name>
</gene>
<dbReference type="GO" id="GO:0005737">
    <property type="term" value="C:cytoplasm"/>
    <property type="evidence" value="ECO:0007669"/>
    <property type="project" value="TreeGrafter"/>
</dbReference>
<organism evidence="9 10">
    <name type="scientific">Ignelater luminosus</name>
    <name type="common">Cucubano</name>
    <name type="synonym">Pyrophorus luminosus</name>
    <dbReference type="NCBI Taxonomy" id="2038154"/>
    <lineage>
        <taxon>Eukaryota</taxon>
        <taxon>Metazoa</taxon>
        <taxon>Ecdysozoa</taxon>
        <taxon>Arthropoda</taxon>
        <taxon>Hexapoda</taxon>
        <taxon>Insecta</taxon>
        <taxon>Pterygota</taxon>
        <taxon>Neoptera</taxon>
        <taxon>Endopterygota</taxon>
        <taxon>Coleoptera</taxon>
        <taxon>Polyphaga</taxon>
        <taxon>Elateriformia</taxon>
        <taxon>Elateroidea</taxon>
        <taxon>Elateridae</taxon>
        <taxon>Agrypninae</taxon>
        <taxon>Pyrophorini</taxon>
        <taxon>Ignelater</taxon>
    </lineage>
</organism>
<proteinExistence type="inferred from homology"/>
<keyword evidence="10" id="KW-1185">Reference proteome</keyword>
<feature type="transmembrane region" description="Helical" evidence="8">
    <location>
        <begin position="12"/>
        <end position="36"/>
    </location>
</feature>
<evidence type="ECO:0000313" key="10">
    <source>
        <dbReference type="Proteomes" id="UP000801492"/>
    </source>
</evidence>
<name>A0A8K0G5W6_IGNLU</name>
<evidence type="ECO:0000256" key="3">
    <source>
        <dbReference type="ARBA" id="ARBA00022475"/>
    </source>
</evidence>
<keyword evidence="6 8" id="KW-0472">Membrane</keyword>
<reference evidence="9" key="1">
    <citation type="submission" date="2019-08" db="EMBL/GenBank/DDBJ databases">
        <title>The genome of the North American firefly Photinus pyralis.</title>
        <authorList>
            <consortium name="Photinus pyralis genome working group"/>
            <person name="Fallon T.R."/>
            <person name="Sander Lower S.E."/>
            <person name="Weng J.-K."/>
        </authorList>
    </citation>
    <scope>NUCLEOTIDE SEQUENCE</scope>
    <source>
        <strain evidence="9">TRF0915ILg1</strain>
        <tissue evidence="9">Whole body</tissue>
    </source>
</reference>
<evidence type="ECO:0000256" key="2">
    <source>
        <dbReference type="ARBA" id="ARBA00010532"/>
    </source>
</evidence>
<dbReference type="Pfam" id="PF01130">
    <property type="entry name" value="CD36"/>
    <property type="match status" value="1"/>
</dbReference>